<dbReference type="STRING" id="1082479.SAMN05216241_10646"/>
<proteinExistence type="predicted"/>
<evidence type="ECO:0000256" key="1">
    <source>
        <dbReference type="SAM" id="Coils"/>
    </source>
</evidence>
<dbReference type="RefSeq" id="WP_090020011.1">
    <property type="nucleotide sequence ID" value="NZ_FNCE01000006.1"/>
</dbReference>
<feature type="transmembrane region" description="Helical" evidence="2">
    <location>
        <begin position="20"/>
        <end position="39"/>
    </location>
</feature>
<keyword evidence="2" id="KW-0812">Transmembrane</keyword>
<gene>
    <name evidence="3" type="ORF">SAMN05216241_10646</name>
</gene>
<dbReference type="EMBL" id="FNCE01000006">
    <property type="protein sequence ID" value="SDG15717.1"/>
    <property type="molecule type" value="Genomic_DNA"/>
</dbReference>
<dbReference type="AlphaFoldDB" id="A0A1G7RY76"/>
<protein>
    <submittedName>
        <fullName evidence="3">Uncharacterized protein</fullName>
    </submittedName>
</protein>
<reference evidence="3 4" key="1">
    <citation type="submission" date="2016-10" db="EMBL/GenBank/DDBJ databases">
        <authorList>
            <person name="de Groot N.N."/>
        </authorList>
    </citation>
    <scope>NUCLEOTIDE SEQUENCE [LARGE SCALE GENOMIC DNA]</scope>
    <source>
        <strain evidence="3 4">DSM 25584</strain>
    </source>
</reference>
<sequence length="243" mass="26970">MTWGLTESHRARKRRRRWAVVKWVLILVGLIGAGAFAYATGAKLARIEVRELEEQVAELQRRLDEQAQENARLRRELEATENQLTTWKQRYEQNVPEGEPAELLKLLRARLNNGVPADRLEFLVESASVEPECPGGPVTKRFIVQTPLSSGAASSVSFAGNTVTVTATGQPATDAQGQPQAWFDPAAPITATFTRLGGESQSAEGRLPVHHAMVVDGQEHRFSIVEGDDRAFAKVTWRRCDYP</sequence>
<feature type="coiled-coil region" evidence="1">
    <location>
        <begin position="42"/>
        <end position="90"/>
    </location>
</feature>
<keyword evidence="2" id="KW-0472">Membrane</keyword>
<evidence type="ECO:0000313" key="3">
    <source>
        <dbReference type="EMBL" id="SDG15717.1"/>
    </source>
</evidence>
<keyword evidence="2" id="KW-1133">Transmembrane helix</keyword>
<name>A0A1G7RY76_9PROT</name>
<dbReference type="OrthoDB" id="7339473at2"/>
<keyword evidence="1" id="KW-0175">Coiled coil</keyword>
<evidence type="ECO:0000256" key="2">
    <source>
        <dbReference type="SAM" id="Phobius"/>
    </source>
</evidence>
<organism evidence="3 4">
    <name type="scientific">Limimonas halophila</name>
    <dbReference type="NCBI Taxonomy" id="1082479"/>
    <lineage>
        <taxon>Bacteria</taxon>
        <taxon>Pseudomonadati</taxon>
        <taxon>Pseudomonadota</taxon>
        <taxon>Alphaproteobacteria</taxon>
        <taxon>Rhodospirillales</taxon>
        <taxon>Rhodovibrionaceae</taxon>
        <taxon>Limimonas</taxon>
    </lineage>
</organism>
<dbReference type="Proteomes" id="UP000199415">
    <property type="component" value="Unassembled WGS sequence"/>
</dbReference>
<accession>A0A1G7RY76</accession>
<keyword evidence="4" id="KW-1185">Reference proteome</keyword>
<evidence type="ECO:0000313" key="4">
    <source>
        <dbReference type="Proteomes" id="UP000199415"/>
    </source>
</evidence>